<dbReference type="InterPro" id="IPR040673">
    <property type="entry name" value="CCDC81_HU_dom_2"/>
</dbReference>
<dbReference type="AlphaFoldDB" id="A0A7K6T5V6"/>
<comment type="caution">
    <text evidence="2">The sequence shown here is derived from an EMBL/GenBank/DDBJ whole genome shotgun (WGS) entry which is preliminary data.</text>
</comment>
<dbReference type="Pfam" id="PF18289">
    <property type="entry name" value="HU-CCDC81_euk_2"/>
    <property type="match status" value="1"/>
</dbReference>
<evidence type="ECO:0000259" key="1">
    <source>
        <dbReference type="Pfam" id="PF18289"/>
    </source>
</evidence>
<evidence type="ECO:0000313" key="2">
    <source>
        <dbReference type="EMBL" id="NWX06054.1"/>
    </source>
</evidence>
<keyword evidence="3" id="KW-1185">Reference proteome</keyword>
<dbReference type="InterPro" id="IPR026295">
    <property type="entry name" value="CCD81"/>
</dbReference>
<feature type="non-terminal residue" evidence="2">
    <location>
        <position position="1"/>
    </location>
</feature>
<name>A0A7K6T5V6_CALNI</name>
<feature type="non-terminal residue" evidence="2">
    <location>
        <position position="132"/>
    </location>
</feature>
<evidence type="ECO:0000313" key="3">
    <source>
        <dbReference type="Proteomes" id="UP000546235"/>
    </source>
</evidence>
<dbReference type="PANTHER" id="PTHR14362:SF2">
    <property type="entry name" value="COILED-COIL DOMAIN-CONTAINING PROTEIN 81"/>
    <property type="match status" value="1"/>
</dbReference>
<dbReference type="GO" id="GO:0005815">
    <property type="term" value="C:microtubule organizing center"/>
    <property type="evidence" value="ECO:0007669"/>
    <property type="project" value="TreeGrafter"/>
</dbReference>
<reference evidence="2 3" key="1">
    <citation type="submission" date="2019-09" db="EMBL/GenBank/DDBJ databases">
        <title>Bird 10,000 Genomes (B10K) Project - Family phase.</title>
        <authorList>
            <person name="Zhang G."/>
        </authorList>
    </citation>
    <scope>NUCLEOTIDE SEQUENCE [LARGE SCALE GENOMIC DNA]</scope>
    <source>
        <strain evidence="2">OUT-0007</strain>
        <tissue evidence="2">Blood</tissue>
    </source>
</reference>
<protein>
    <submittedName>
        <fullName evidence="2">CCD81 protein</fullName>
    </submittedName>
</protein>
<feature type="domain" description="CCDC81 HU" evidence="1">
    <location>
        <begin position="6"/>
        <end position="78"/>
    </location>
</feature>
<accession>A0A7K6T5V6</accession>
<sequence>PGNKELEPIKYSKVAAAASVSRRKVEGCVQGTLSLFSYCLGQGENVALLLKDIGVLLLEATKVEMRFYHHFLETLAGKENLEKVVFQVPQVLDTMLSPMVPVASLCSSGRVIIFPRFAVEVVAKPQPRVLLK</sequence>
<dbReference type="EMBL" id="VZSB01002315">
    <property type="protein sequence ID" value="NWX06054.1"/>
    <property type="molecule type" value="Genomic_DNA"/>
</dbReference>
<organism evidence="2 3">
    <name type="scientific">Caloenas nicobarica</name>
    <name type="common">Nicobar pigeon</name>
    <dbReference type="NCBI Taxonomy" id="187106"/>
    <lineage>
        <taxon>Eukaryota</taxon>
        <taxon>Metazoa</taxon>
        <taxon>Chordata</taxon>
        <taxon>Craniata</taxon>
        <taxon>Vertebrata</taxon>
        <taxon>Euteleostomi</taxon>
        <taxon>Archelosauria</taxon>
        <taxon>Archosauria</taxon>
        <taxon>Dinosauria</taxon>
        <taxon>Saurischia</taxon>
        <taxon>Theropoda</taxon>
        <taxon>Coelurosauria</taxon>
        <taxon>Aves</taxon>
        <taxon>Neognathae</taxon>
        <taxon>Neoaves</taxon>
        <taxon>Columbimorphae</taxon>
        <taxon>Columbiformes</taxon>
        <taxon>Columbidae</taxon>
        <taxon>Caloenas</taxon>
    </lineage>
</organism>
<dbReference type="Proteomes" id="UP000546235">
    <property type="component" value="Unassembled WGS sequence"/>
</dbReference>
<dbReference type="PANTHER" id="PTHR14362">
    <property type="entry name" value="COILED-COIL DOMAIN-CONTAINING PROTEIN 81"/>
    <property type="match status" value="1"/>
</dbReference>
<gene>
    <name evidence="2" type="primary">Ccdc81_0</name>
    <name evidence="2" type="ORF">CALNIC_R13259</name>
</gene>
<proteinExistence type="predicted"/>